<feature type="domain" description="AB hydrolase-1" evidence="5">
    <location>
        <begin position="39"/>
        <end position="276"/>
    </location>
</feature>
<feature type="active site" description="Nucleophile" evidence="3">
    <location>
        <position position="135"/>
    </location>
</feature>
<accession>A0ABR3PLB0</accession>
<dbReference type="InterPro" id="IPR000073">
    <property type="entry name" value="AB_hydrolase_1"/>
</dbReference>
<dbReference type="Gene3D" id="3.40.50.1820">
    <property type="entry name" value="alpha/beta hydrolase"/>
    <property type="match status" value="1"/>
</dbReference>
<feature type="region of interest" description="Disordered" evidence="4">
    <location>
        <begin position="87"/>
        <end position="106"/>
    </location>
</feature>
<evidence type="ECO:0000313" key="7">
    <source>
        <dbReference type="Proteomes" id="UP001562354"/>
    </source>
</evidence>
<comment type="caution">
    <text evidence="6">The sequence shown here is derived from an EMBL/GenBank/DDBJ whole genome shotgun (WGS) entry which is preliminary data.</text>
</comment>
<comment type="function">
    <text evidence="3">Catalyzes the hydrolysis of N-formyl-L-kynurenine to L-kynurenine, the second step in the kynurenine pathway of tryptophan degradation. Kynurenine may be further oxidized to nicotinic acid, NAD(H) and NADP(H). Required for elimination of toxic metabolites.</text>
</comment>
<dbReference type="HAMAP" id="MF_03014">
    <property type="entry name" value="KFase"/>
    <property type="match status" value="1"/>
</dbReference>
<evidence type="ECO:0000313" key="6">
    <source>
        <dbReference type="EMBL" id="KAL1306929.1"/>
    </source>
</evidence>
<dbReference type="Proteomes" id="UP001562354">
    <property type="component" value="Unassembled WGS sequence"/>
</dbReference>
<dbReference type="EMBL" id="JBFMKM010000004">
    <property type="protein sequence ID" value="KAL1306929.1"/>
    <property type="molecule type" value="Genomic_DNA"/>
</dbReference>
<dbReference type="PANTHER" id="PTHR48081:SF33">
    <property type="entry name" value="KYNURENINE FORMAMIDASE"/>
    <property type="match status" value="1"/>
</dbReference>
<dbReference type="GeneID" id="95979270"/>
<evidence type="ECO:0000256" key="3">
    <source>
        <dbReference type="HAMAP-Rule" id="MF_03014"/>
    </source>
</evidence>
<sequence>MEPTFIRGVQYSDLSSLNTLEICVPSGGHLSNDKSKIWVIFIHGGAWRDPTKLEDIFDKSINLLLASPVASHIAAFASIGYRLSPHTTHPLQPQDPNDPSRNAHHPDHVNDVLDALAYLQRSYGFGDRYVLAGHSAGATLAFQVCIAREWAAFGPHESGEHDDAGKASTEPAKVVLPPRAVLGLEGIYDIAALIAYHASRPYSEIYNAFIDSAFGPRYQRQLRRPQAQEGGETDVWKTVSPTTGLYDSSWKEGKLVVLAHSRQDELVEWEQVELMREALVRQGWGETENGGRRVEMLELKGLHDQVVNEGVEVARAVQKTVEMLAASATTS</sequence>
<keyword evidence="1 3" id="KW-0378">Hydrolase</keyword>
<dbReference type="EC" id="3.5.1.9" evidence="3"/>
<comment type="subunit">
    <text evidence="3">Homodimer.</text>
</comment>
<dbReference type="InterPro" id="IPR027519">
    <property type="entry name" value="KFase_ver/fungi-typ"/>
</dbReference>
<dbReference type="InterPro" id="IPR029058">
    <property type="entry name" value="AB_hydrolase_fold"/>
</dbReference>
<protein>
    <recommendedName>
        <fullName evidence="3">Kynurenine formamidase</fullName>
        <shortName evidence="3">KFA</shortName>
        <shortName evidence="3">KFase</shortName>
        <ecNumber evidence="3">3.5.1.9</ecNumber>
    </recommendedName>
    <alternativeName>
        <fullName evidence="3">Arylformamidase</fullName>
    </alternativeName>
    <alternativeName>
        <fullName evidence="3">N-formylkynurenine formamidase</fullName>
        <shortName evidence="3">FKF</shortName>
    </alternativeName>
</protein>
<dbReference type="RefSeq" id="XP_069203201.1">
    <property type="nucleotide sequence ID" value="XM_069345373.1"/>
</dbReference>
<organism evidence="6 7">
    <name type="scientific">Neodothiora populina</name>
    <dbReference type="NCBI Taxonomy" id="2781224"/>
    <lineage>
        <taxon>Eukaryota</taxon>
        <taxon>Fungi</taxon>
        <taxon>Dikarya</taxon>
        <taxon>Ascomycota</taxon>
        <taxon>Pezizomycotina</taxon>
        <taxon>Dothideomycetes</taxon>
        <taxon>Dothideomycetidae</taxon>
        <taxon>Dothideales</taxon>
        <taxon>Dothioraceae</taxon>
        <taxon>Neodothiora</taxon>
    </lineage>
</organism>
<gene>
    <name evidence="6" type="ORF">AAFC00_005571</name>
</gene>
<comment type="catalytic activity">
    <reaction evidence="3">
        <text>N-formyl-L-kynurenine + H2O = L-kynurenine + formate + H(+)</text>
        <dbReference type="Rhea" id="RHEA:13009"/>
        <dbReference type="ChEBI" id="CHEBI:15377"/>
        <dbReference type="ChEBI" id="CHEBI:15378"/>
        <dbReference type="ChEBI" id="CHEBI:15740"/>
        <dbReference type="ChEBI" id="CHEBI:57959"/>
        <dbReference type="ChEBI" id="CHEBI:58629"/>
        <dbReference type="EC" id="3.5.1.9"/>
    </reaction>
</comment>
<reference evidence="6 7" key="1">
    <citation type="submission" date="2024-07" db="EMBL/GenBank/DDBJ databases">
        <title>Draft sequence of the Neodothiora populina.</title>
        <authorList>
            <person name="Drown D.D."/>
            <person name="Schuette U.S."/>
            <person name="Buechlein A.B."/>
            <person name="Rusch D.R."/>
            <person name="Winton L.W."/>
            <person name="Adams G.A."/>
        </authorList>
    </citation>
    <scope>NUCLEOTIDE SEQUENCE [LARGE SCALE GENOMIC DNA]</scope>
    <source>
        <strain evidence="6 7">CPC 39397</strain>
    </source>
</reference>
<feature type="compositionally biased region" description="Polar residues" evidence="4">
    <location>
        <begin position="87"/>
        <end position="100"/>
    </location>
</feature>
<dbReference type="SUPFAM" id="SSF53474">
    <property type="entry name" value="alpha/beta-Hydrolases"/>
    <property type="match status" value="1"/>
</dbReference>
<dbReference type="PANTHER" id="PTHR48081">
    <property type="entry name" value="AB HYDROLASE SUPERFAMILY PROTEIN C4A8.06C"/>
    <property type="match status" value="1"/>
</dbReference>
<keyword evidence="2 3" id="KW-0823">Tryptophan catabolism</keyword>
<feature type="short sequence motif" description="HGGXW" evidence="3">
    <location>
        <begin position="43"/>
        <end position="47"/>
    </location>
</feature>
<feature type="active site" evidence="3">
    <location>
        <position position="264"/>
    </location>
</feature>
<evidence type="ECO:0000259" key="5">
    <source>
        <dbReference type="Pfam" id="PF12697"/>
    </source>
</evidence>
<evidence type="ECO:0000256" key="1">
    <source>
        <dbReference type="ARBA" id="ARBA00022801"/>
    </source>
</evidence>
<dbReference type="Pfam" id="PF12697">
    <property type="entry name" value="Abhydrolase_6"/>
    <property type="match status" value="1"/>
</dbReference>
<comment type="pathway">
    <text evidence="3">Amino-acid degradation; L-tryptophan degradation via kynurenine pathway; L-kynurenine from L-tryptophan: step 2/2.</text>
</comment>
<evidence type="ECO:0000256" key="2">
    <source>
        <dbReference type="ARBA" id="ARBA00023079"/>
    </source>
</evidence>
<evidence type="ECO:0000256" key="4">
    <source>
        <dbReference type="SAM" id="MobiDB-lite"/>
    </source>
</evidence>
<feature type="active site" evidence="3">
    <location>
        <position position="303"/>
    </location>
</feature>
<dbReference type="InterPro" id="IPR050300">
    <property type="entry name" value="GDXG_lipolytic_enzyme"/>
</dbReference>
<comment type="similarity">
    <text evidence="3">Belongs to the kynurenine formamidase family.</text>
</comment>
<keyword evidence="7" id="KW-1185">Reference proteome</keyword>
<proteinExistence type="inferred from homology"/>
<comment type="domain">
    <text evidence="3">The main chain amide nitrogen atoms of the second glycine and its adjacent residue in the HGGXW motif define the oxyanion hole, and stabilize the oxyanion that forms during the nucleophilic attack by the catalytic serine during substrate cleavage.</text>
</comment>
<name>A0ABR3PLB0_9PEZI</name>